<dbReference type="PROSITE" id="PS50011">
    <property type="entry name" value="PROTEIN_KINASE_DOM"/>
    <property type="match status" value="1"/>
</dbReference>
<evidence type="ECO:0000256" key="2">
    <source>
        <dbReference type="ARBA" id="ARBA00022840"/>
    </source>
</evidence>
<dbReference type="InterPro" id="IPR051681">
    <property type="entry name" value="Ser/Thr_Kinases-Pseudokinases"/>
</dbReference>
<dbReference type="Gene3D" id="1.10.510.10">
    <property type="entry name" value="Transferase(Phosphotransferase) domain 1"/>
    <property type="match status" value="2"/>
</dbReference>
<feature type="domain" description="Protein kinase" evidence="4">
    <location>
        <begin position="25"/>
        <end position="254"/>
    </location>
</feature>
<gene>
    <name evidence="5" type="ORF">DEBURN_LOCUS5647</name>
</gene>
<evidence type="ECO:0000259" key="4">
    <source>
        <dbReference type="PROSITE" id="PS50011"/>
    </source>
</evidence>
<dbReference type="Proteomes" id="UP000789706">
    <property type="component" value="Unassembled WGS sequence"/>
</dbReference>
<dbReference type="EMBL" id="CAJVPK010000516">
    <property type="protein sequence ID" value="CAG8520736.1"/>
    <property type="molecule type" value="Genomic_DNA"/>
</dbReference>
<dbReference type="GO" id="GO:0004672">
    <property type="term" value="F:protein kinase activity"/>
    <property type="evidence" value="ECO:0007669"/>
    <property type="project" value="InterPro"/>
</dbReference>
<evidence type="ECO:0000313" key="6">
    <source>
        <dbReference type="Proteomes" id="UP000789706"/>
    </source>
</evidence>
<dbReference type="InterPro" id="IPR017441">
    <property type="entry name" value="Protein_kinase_ATP_BS"/>
</dbReference>
<accession>A0A9N9A5T9</accession>
<dbReference type="OrthoDB" id="10261027at2759"/>
<evidence type="ECO:0000313" key="5">
    <source>
        <dbReference type="EMBL" id="CAG8520736.1"/>
    </source>
</evidence>
<dbReference type="AlphaFoldDB" id="A0A9N9A5T9"/>
<dbReference type="PANTHER" id="PTHR44329:SF298">
    <property type="entry name" value="MIXED LINEAGE KINASE DOMAIN-LIKE PROTEIN"/>
    <property type="match status" value="1"/>
</dbReference>
<keyword evidence="6" id="KW-1185">Reference proteome</keyword>
<comment type="caution">
    <text evidence="5">The sequence shown here is derived from an EMBL/GenBank/DDBJ whole genome shotgun (WGS) entry which is preliminary data.</text>
</comment>
<protein>
    <submittedName>
        <fullName evidence="5">11596_t:CDS:1</fullName>
    </submittedName>
</protein>
<dbReference type="Pfam" id="PF00069">
    <property type="entry name" value="Pkinase"/>
    <property type="match status" value="1"/>
</dbReference>
<keyword evidence="2 3" id="KW-0067">ATP-binding</keyword>
<name>A0A9N9A5T9_9GLOM</name>
<dbReference type="GO" id="GO:0005524">
    <property type="term" value="F:ATP binding"/>
    <property type="evidence" value="ECO:0007669"/>
    <property type="project" value="UniProtKB-UniRule"/>
</dbReference>
<proteinExistence type="predicted"/>
<feature type="binding site" evidence="3">
    <location>
        <position position="54"/>
    </location>
    <ligand>
        <name>ATP</name>
        <dbReference type="ChEBI" id="CHEBI:30616"/>
    </ligand>
</feature>
<sequence>MSNLSNLLEDALKNRLITSFDYNLFDRVTPIGKGGFGQVMRAYSKRLEKDVALKSLFSVNNKDFVKELQNFNSVNHHDNIIKFFGISKDTYYLVLQYAKDGDLRTFLRDNFKNLNWEDKINMAKDIARGLKCIHDANIVHRDLVRLSRLLDTNSNSFVGGMFAYSDPEYLRNPVVYKRSKASDIYSLGVLFWELSSGKPPSLEITKIVIHGKRETPINGTPEDYIKIYSSAWNDDPNERPTIENIRESLDNIQFENVFDENIQSIQSDQPEDNINDQPNTVNVKEEYKEEDFVSNANEFSDQTTYGLKYWERTVNQPRVSTDNNDLIEEQSNIPLSNDVNINDISEITEVGRSSPNSINNHVSIDQTLTDLSNWEITGIYNLNIHENNTSAS</sequence>
<dbReference type="PANTHER" id="PTHR44329">
    <property type="entry name" value="SERINE/THREONINE-PROTEIN KINASE TNNI3K-RELATED"/>
    <property type="match status" value="1"/>
</dbReference>
<evidence type="ECO:0000256" key="3">
    <source>
        <dbReference type="PROSITE-ProRule" id="PRU10141"/>
    </source>
</evidence>
<dbReference type="SUPFAM" id="SSF56112">
    <property type="entry name" value="Protein kinase-like (PK-like)"/>
    <property type="match status" value="1"/>
</dbReference>
<reference evidence="5" key="1">
    <citation type="submission" date="2021-06" db="EMBL/GenBank/DDBJ databases">
        <authorList>
            <person name="Kallberg Y."/>
            <person name="Tangrot J."/>
            <person name="Rosling A."/>
        </authorList>
    </citation>
    <scope>NUCLEOTIDE SEQUENCE</scope>
    <source>
        <strain evidence="5">AZ414A</strain>
    </source>
</reference>
<dbReference type="PROSITE" id="PS00107">
    <property type="entry name" value="PROTEIN_KINASE_ATP"/>
    <property type="match status" value="1"/>
</dbReference>
<dbReference type="InterPro" id="IPR011009">
    <property type="entry name" value="Kinase-like_dom_sf"/>
</dbReference>
<evidence type="ECO:0000256" key="1">
    <source>
        <dbReference type="ARBA" id="ARBA00022741"/>
    </source>
</evidence>
<keyword evidence="1 3" id="KW-0547">Nucleotide-binding</keyword>
<dbReference type="GO" id="GO:0097527">
    <property type="term" value="P:necroptotic signaling pathway"/>
    <property type="evidence" value="ECO:0007669"/>
    <property type="project" value="TreeGrafter"/>
</dbReference>
<organism evidence="5 6">
    <name type="scientific">Diversispora eburnea</name>
    <dbReference type="NCBI Taxonomy" id="1213867"/>
    <lineage>
        <taxon>Eukaryota</taxon>
        <taxon>Fungi</taxon>
        <taxon>Fungi incertae sedis</taxon>
        <taxon>Mucoromycota</taxon>
        <taxon>Glomeromycotina</taxon>
        <taxon>Glomeromycetes</taxon>
        <taxon>Diversisporales</taxon>
        <taxon>Diversisporaceae</taxon>
        <taxon>Diversispora</taxon>
    </lineage>
</organism>
<dbReference type="InterPro" id="IPR000719">
    <property type="entry name" value="Prot_kinase_dom"/>
</dbReference>